<organism evidence="8 9">
    <name type="scientific">Oceanobacillus iheyensis (strain DSM 14371 / CIP 107618 / JCM 11309 / KCTC 3954 / HTE831)</name>
    <dbReference type="NCBI Taxonomy" id="221109"/>
    <lineage>
        <taxon>Bacteria</taxon>
        <taxon>Bacillati</taxon>
        <taxon>Bacillota</taxon>
        <taxon>Bacilli</taxon>
        <taxon>Bacillales</taxon>
        <taxon>Bacillaceae</taxon>
        <taxon>Oceanobacillus</taxon>
    </lineage>
</organism>
<sequence length="374" mass="43794">MIRVWKTRFMQLKKRWLTIAFLTLFPFLMTWIVLEATEVIQDESKIPVGIVLQENTEMAQQLKENLQNSSFVEVLDVSEAEAKRMVATHEIDSAFIIKRGYQEAILDGERNRLISSYTTNFSFGYVPIREMISSFVQEDSGKAKAAQTILQLGEYLNANNLPTTSEIIQKIQEVEISENLVYTSFQFQGEDDIDDNTGSYLIEPWKLWAIFTLLSTLLLFDWVIRDRDTSMQSRFAFIRYSFKQYMLSNLIFYILFLYIIDIFTAIGFHCLFQDQWEWKFPFVLLSFRVLITLIAFLIALCFRRYLVYYSFAISLVLFVFLISGIIIPLEGLTQKLPWIDYLSPLHAFSEGKLWHPLFILVAATLVPWYMKGEK</sequence>
<dbReference type="KEGG" id="oih:OB2136"/>
<keyword evidence="5 6" id="KW-0472">Membrane</keyword>
<evidence type="ECO:0000256" key="3">
    <source>
        <dbReference type="ARBA" id="ARBA00022692"/>
    </source>
</evidence>
<dbReference type="AlphaFoldDB" id="Q8EPG9"/>
<evidence type="ECO:0000256" key="2">
    <source>
        <dbReference type="ARBA" id="ARBA00022475"/>
    </source>
</evidence>
<dbReference type="Gene3D" id="3.40.1710.10">
    <property type="entry name" value="abc type-2 transporter like domain"/>
    <property type="match status" value="1"/>
</dbReference>
<evidence type="ECO:0000256" key="5">
    <source>
        <dbReference type="ARBA" id="ARBA00023136"/>
    </source>
</evidence>
<feature type="transmembrane region" description="Helical" evidence="6">
    <location>
        <begin position="245"/>
        <end position="268"/>
    </location>
</feature>
<keyword evidence="4 6" id="KW-1133">Transmembrane helix</keyword>
<feature type="transmembrane region" description="Helical" evidence="6">
    <location>
        <begin position="205"/>
        <end position="224"/>
    </location>
</feature>
<feature type="domain" description="ABC-2 type transporter transmembrane" evidence="7">
    <location>
        <begin position="17"/>
        <end position="351"/>
    </location>
</feature>
<dbReference type="InterPro" id="IPR013525">
    <property type="entry name" value="ABC2_TM"/>
</dbReference>
<feature type="transmembrane region" description="Helical" evidence="6">
    <location>
        <begin position="280"/>
        <end position="299"/>
    </location>
</feature>
<evidence type="ECO:0000259" key="7">
    <source>
        <dbReference type="Pfam" id="PF12698"/>
    </source>
</evidence>
<dbReference type="OrthoDB" id="2417739at2"/>
<evidence type="ECO:0000256" key="1">
    <source>
        <dbReference type="ARBA" id="ARBA00004651"/>
    </source>
</evidence>
<accession>Q8EPG9</accession>
<evidence type="ECO:0000256" key="4">
    <source>
        <dbReference type="ARBA" id="ARBA00022989"/>
    </source>
</evidence>
<dbReference type="STRING" id="221109.gene:10734384"/>
<dbReference type="Pfam" id="PF12698">
    <property type="entry name" value="ABC2_membrane_3"/>
    <property type="match status" value="1"/>
</dbReference>
<evidence type="ECO:0000313" key="8">
    <source>
        <dbReference type="EMBL" id="BAC14092.1"/>
    </source>
</evidence>
<dbReference type="eggNOG" id="COG0842">
    <property type="taxonomic scope" value="Bacteria"/>
</dbReference>
<feature type="transmembrane region" description="Helical" evidence="6">
    <location>
        <begin position="306"/>
        <end position="327"/>
    </location>
</feature>
<dbReference type="EMBL" id="BA000028">
    <property type="protein sequence ID" value="BAC14092.1"/>
    <property type="molecule type" value="Genomic_DNA"/>
</dbReference>
<evidence type="ECO:0000313" key="9">
    <source>
        <dbReference type="Proteomes" id="UP000000822"/>
    </source>
</evidence>
<gene>
    <name evidence="8" type="ordered locus">OB2136</name>
</gene>
<name>Q8EPG9_OCEIH</name>
<comment type="subcellular location">
    <subcellularLocation>
        <location evidence="1">Cell membrane</location>
        <topology evidence="1">Multi-pass membrane protein</topology>
    </subcellularLocation>
</comment>
<feature type="transmembrane region" description="Helical" evidence="6">
    <location>
        <begin position="353"/>
        <end position="370"/>
    </location>
</feature>
<evidence type="ECO:0000256" key="6">
    <source>
        <dbReference type="SAM" id="Phobius"/>
    </source>
</evidence>
<keyword evidence="9" id="KW-1185">Reference proteome</keyword>
<dbReference type="HOGENOM" id="CLU_729469_0_0_9"/>
<dbReference type="Proteomes" id="UP000000822">
    <property type="component" value="Chromosome"/>
</dbReference>
<proteinExistence type="predicted"/>
<protein>
    <recommendedName>
        <fullName evidence="7">ABC-2 type transporter transmembrane domain-containing protein</fullName>
    </recommendedName>
</protein>
<dbReference type="GO" id="GO:0005886">
    <property type="term" value="C:plasma membrane"/>
    <property type="evidence" value="ECO:0007669"/>
    <property type="project" value="UniProtKB-SubCell"/>
</dbReference>
<reference evidence="8 9" key="2">
    <citation type="journal article" date="2002" name="Nucleic Acids Res.">
        <title>Genome sequence of Oceanobacillus iheyensis isolated from the Iheya Ridge and its unexpected adaptive capabilities to extreme environments.</title>
        <authorList>
            <person name="Takami H."/>
            <person name="Takaki Y."/>
            <person name="Uchiyama I."/>
        </authorList>
    </citation>
    <scope>NUCLEOTIDE SEQUENCE [LARGE SCALE GENOMIC DNA]</scope>
    <source>
        <strain evidence="9">DSM 14371 / CIP 107618 / JCM 11309 / KCTC 3954 / HTE831</strain>
    </source>
</reference>
<keyword evidence="3 6" id="KW-0812">Transmembrane</keyword>
<dbReference type="InterPro" id="IPR051449">
    <property type="entry name" value="ABC-2_transporter_component"/>
</dbReference>
<reference evidence="8 9" key="1">
    <citation type="journal article" date="2001" name="FEMS Microbiol. Lett.">
        <title>Oceanobacillus iheyensis gen. nov., sp. nov., a deep-sea extremely halotolerant and alkaliphilic species isolated from a depth of 1050 m on the Iheya Ridge.</title>
        <authorList>
            <person name="Lu J."/>
            <person name="Nogi Y."/>
            <person name="Takami H."/>
        </authorList>
    </citation>
    <scope>NUCLEOTIDE SEQUENCE [LARGE SCALE GENOMIC DNA]</scope>
    <source>
        <strain evidence="9">DSM 14371 / CIP 107618 / JCM 11309 / KCTC 3954 / HTE831</strain>
    </source>
</reference>
<keyword evidence="2" id="KW-1003">Cell membrane</keyword>
<dbReference type="PANTHER" id="PTHR30294:SF29">
    <property type="entry name" value="MULTIDRUG ABC TRANSPORTER PERMEASE YBHS-RELATED"/>
    <property type="match status" value="1"/>
</dbReference>
<dbReference type="PANTHER" id="PTHR30294">
    <property type="entry name" value="MEMBRANE COMPONENT OF ABC TRANSPORTER YHHJ-RELATED"/>
    <property type="match status" value="1"/>
</dbReference>
<dbReference type="GO" id="GO:0140359">
    <property type="term" value="F:ABC-type transporter activity"/>
    <property type="evidence" value="ECO:0007669"/>
    <property type="project" value="InterPro"/>
</dbReference>